<evidence type="ECO:0000313" key="5">
    <source>
        <dbReference type="EMBL" id="WJZ98429.1"/>
    </source>
</evidence>
<keyword evidence="1" id="KW-0732">Signal</keyword>
<dbReference type="Pfam" id="PF04043">
    <property type="entry name" value="PMEI"/>
    <property type="match status" value="1"/>
</dbReference>
<comment type="similarity">
    <text evidence="3">Belongs to the PMEI family.</text>
</comment>
<accession>A0ABY9CTH2</accession>
<evidence type="ECO:0000256" key="3">
    <source>
        <dbReference type="ARBA" id="ARBA00038471"/>
    </source>
</evidence>
<dbReference type="Gene3D" id="1.20.140.40">
    <property type="entry name" value="Invertase/pectin methylesterase inhibitor family protein"/>
    <property type="match status" value="1"/>
</dbReference>
<name>A0ABY9CTH2_VITVI</name>
<dbReference type="Proteomes" id="UP001227230">
    <property type="component" value="Chromosome 11"/>
</dbReference>
<protein>
    <recommendedName>
        <fullName evidence="4">Pectinesterase inhibitor domain-containing protein</fullName>
    </recommendedName>
</protein>
<evidence type="ECO:0000259" key="4">
    <source>
        <dbReference type="Pfam" id="PF04043"/>
    </source>
</evidence>
<dbReference type="PANTHER" id="PTHR36710">
    <property type="entry name" value="PECTINESTERASE INHIBITOR-LIKE"/>
    <property type="match status" value="1"/>
</dbReference>
<dbReference type="EMBL" id="CP126658">
    <property type="protein sequence ID" value="WJZ98429.1"/>
    <property type="molecule type" value="Genomic_DNA"/>
</dbReference>
<dbReference type="SUPFAM" id="SSF101148">
    <property type="entry name" value="Plant invertase/pectin methylesterase inhibitor"/>
    <property type="match status" value="1"/>
</dbReference>
<evidence type="ECO:0000313" key="6">
    <source>
        <dbReference type="Proteomes" id="UP001227230"/>
    </source>
</evidence>
<organism evidence="5 6">
    <name type="scientific">Vitis vinifera</name>
    <name type="common">Grape</name>
    <dbReference type="NCBI Taxonomy" id="29760"/>
    <lineage>
        <taxon>Eukaryota</taxon>
        <taxon>Viridiplantae</taxon>
        <taxon>Streptophyta</taxon>
        <taxon>Embryophyta</taxon>
        <taxon>Tracheophyta</taxon>
        <taxon>Spermatophyta</taxon>
        <taxon>Magnoliopsida</taxon>
        <taxon>eudicotyledons</taxon>
        <taxon>Gunneridae</taxon>
        <taxon>Pentapetalae</taxon>
        <taxon>rosids</taxon>
        <taxon>Vitales</taxon>
        <taxon>Vitaceae</taxon>
        <taxon>Viteae</taxon>
        <taxon>Vitis</taxon>
    </lineage>
</organism>
<dbReference type="InterPro" id="IPR035513">
    <property type="entry name" value="Invertase/methylesterase_inhib"/>
</dbReference>
<dbReference type="NCBIfam" id="TIGR01614">
    <property type="entry name" value="PME_inhib"/>
    <property type="match status" value="1"/>
</dbReference>
<dbReference type="InterPro" id="IPR006501">
    <property type="entry name" value="Pectinesterase_inhib_dom"/>
</dbReference>
<dbReference type="InterPro" id="IPR052421">
    <property type="entry name" value="PCW_Enzyme_Inhibitor"/>
</dbReference>
<keyword evidence="2" id="KW-1015">Disulfide bond</keyword>
<proteinExistence type="inferred from homology"/>
<sequence length="137" mass="14994">MRGTVKSPSEAAFESKPSISNDSYTDVKDLAHSALEPALAKANQALVHIGELFKKTTDLVLYKFYGTCSDENQGAMTRHLPRTISALESNNYETSKQEAGSAATSADTCEQQFLPNKSPMADKNKKCSHARTLTFLF</sequence>
<feature type="domain" description="Pectinesterase inhibitor" evidence="4">
    <location>
        <begin position="13"/>
        <end position="124"/>
    </location>
</feature>
<dbReference type="PANTHER" id="PTHR36710:SF18">
    <property type="entry name" value="PECTINESTERASE INHIBITOR 5-RELATED"/>
    <property type="match status" value="1"/>
</dbReference>
<evidence type="ECO:0000256" key="1">
    <source>
        <dbReference type="ARBA" id="ARBA00022729"/>
    </source>
</evidence>
<gene>
    <name evidence="5" type="ORF">VitviT2T_016952</name>
</gene>
<reference evidence="5 6" key="1">
    <citation type="journal article" date="2023" name="Hortic Res">
        <title>The complete reference genome for grapevine (Vitis vinifera L.) genetics and breeding.</title>
        <authorList>
            <person name="Shi X."/>
            <person name="Cao S."/>
            <person name="Wang X."/>
            <person name="Huang S."/>
            <person name="Wang Y."/>
            <person name="Liu Z."/>
            <person name="Liu W."/>
            <person name="Leng X."/>
            <person name="Peng Y."/>
            <person name="Wang N."/>
            <person name="Wang Y."/>
            <person name="Ma Z."/>
            <person name="Xu X."/>
            <person name="Zhang F."/>
            <person name="Xue H."/>
            <person name="Zhong H."/>
            <person name="Wang Y."/>
            <person name="Zhang K."/>
            <person name="Velt A."/>
            <person name="Avia K."/>
            <person name="Holtgrawe D."/>
            <person name="Grimplet J."/>
            <person name="Matus J.T."/>
            <person name="Ware D."/>
            <person name="Wu X."/>
            <person name="Wang H."/>
            <person name="Liu C."/>
            <person name="Fang Y."/>
            <person name="Rustenholz C."/>
            <person name="Cheng Z."/>
            <person name="Xiao H."/>
            <person name="Zhou Y."/>
        </authorList>
    </citation>
    <scope>NUCLEOTIDE SEQUENCE [LARGE SCALE GENOMIC DNA]</scope>
    <source>
        <strain evidence="6">cv. Pinot noir / PN40024</strain>
        <tissue evidence="5">Leaf</tissue>
    </source>
</reference>
<keyword evidence="6" id="KW-1185">Reference proteome</keyword>
<evidence type="ECO:0000256" key="2">
    <source>
        <dbReference type="ARBA" id="ARBA00023157"/>
    </source>
</evidence>